<dbReference type="EMBL" id="ML122336">
    <property type="protein sequence ID" value="RPD52878.1"/>
    <property type="molecule type" value="Genomic_DNA"/>
</dbReference>
<protein>
    <submittedName>
        <fullName evidence="1">Uncharacterized protein</fullName>
    </submittedName>
</protein>
<dbReference type="Proteomes" id="UP000313359">
    <property type="component" value="Unassembled WGS sequence"/>
</dbReference>
<evidence type="ECO:0000313" key="2">
    <source>
        <dbReference type="Proteomes" id="UP000313359"/>
    </source>
</evidence>
<reference evidence="1" key="1">
    <citation type="journal article" date="2018" name="Genome Biol. Evol.">
        <title>Genomics and development of Lentinus tigrinus, a white-rot wood-decaying mushroom with dimorphic fruiting bodies.</title>
        <authorList>
            <person name="Wu B."/>
            <person name="Xu Z."/>
            <person name="Knudson A."/>
            <person name="Carlson A."/>
            <person name="Chen N."/>
            <person name="Kovaka S."/>
            <person name="LaButti K."/>
            <person name="Lipzen A."/>
            <person name="Pennachio C."/>
            <person name="Riley R."/>
            <person name="Schakwitz W."/>
            <person name="Umezawa K."/>
            <person name="Ohm R.A."/>
            <person name="Grigoriev I.V."/>
            <person name="Nagy L.G."/>
            <person name="Gibbons J."/>
            <person name="Hibbett D."/>
        </authorList>
    </citation>
    <scope>NUCLEOTIDE SEQUENCE [LARGE SCALE GENOMIC DNA]</scope>
    <source>
        <strain evidence="1">ALCF2SS1-6</strain>
    </source>
</reference>
<dbReference type="AlphaFoldDB" id="A0A5C2RMM1"/>
<keyword evidence="2" id="KW-1185">Reference proteome</keyword>
<sequence>MSPHPVPQISAGAIRRVVRSCDRGSPGPARESIVVPVRCRRPAKYGPRCVYTRFWMRLIGVGLGERLWRRTVFVISVFSVIREDVQKPASMRRIILRHVLCEPLTVDVHARERILGVRERLRRGLTAPPSLREDVEEAAASCGLVLRHVLREPLVVYVEAGQRALVQACRRQGLAGTGSAERGRGGVGRLGVHAWRGGERVHEARQASLASGSPRCVVGAPPRPRDIIYTAVEAVTGPFVSVGCGLHWGATIVYT</sequence>
<proteinExistence type="predicted"/>
<evidence type="ECO:0000313" key="1">
    <source>
        <dbReference type="EMBL" id="RPD52878.1"/>
    </source>
</evidence>
<dbReference type="OrthoDB" id="10607299at2759"/>
<gene>
    <name evidence="1" type="ORF">L227DRAFT_426996</name>
</gene>
<accession>A0A5C2RMM1</accession>
<name>A0A5C2RMM1_9APHY</name>
<organism evidence="1 2">
    <name type="scientific">Lentinus tigrinus ALCF2SS1-6</name>
    <dbReference type="NCBI Taxonomy" id="1328759"/>
    <lineage>
        <taxon>Eukaryota</taxon>
        <taxon>Fungi</taxon>
        <taxon>Dikarya</taxon>
        <taxon>Basidiomycota</taxon>
        <taxon>Agaricomycotina</taxon>
        <taxon>Agaricomycetes</taxon>
        <taxon>Polyporales</taxon>
        <taxon>Polyporaceae</taxon>
        <taxon>Lentinus</taxon>
    </lineage>
</organism>